<reference evidence="2 3" key="1">
    <citation type="submission" date="2024-06" db="EMBL/GenBank/DDBJ databases">
        <title>Genomic Encyclopedia of Type Strains, Phase IV (KMG-IV): sequencing the most valuable type-strain genomes for metagenomic binning, comparative biology and taxonomic classification.</title>
        <authorList>
            <person name="Goeker M."/>
        </authorList>
    </citation>
    <scope>NUCLEOTIDE SEQUENCE [LARGE SCALE GENOMIC DNA]</scope>
    <source>
        <strain evidence="2 3">DSM 100022</strain>
    </source>
</reference>
<dbReference type="RefSeq" id="WP_354491452.1">
    <property type="nucleotide sequence ID" value="NZ_JBEPMC010000004.1"/>
</dbReference>
<proteinExistence type="predicted"/>
<name>A0ABV2GNS0_9HYPH</name>
<keyword evidence="3" id="KW-1185">Reference proteome</keyword>
<feature type="compositionally biased region" description="Basic and acidic residues" evidence="1">
    <location>
        <begin position="1"/>
        <end position="10"/>
    </location>
</feature>
<feature type="region of interest" description="Disordered" evidence="1">
    <location>
        <begin position="1"/>
        <end position="24"/>
    </location>
</feature>
<feature type="compositionally biased region" description="Basic residues" evidence="1">
    <location>
        <begin position="11"/>
        <end position="22"/>
    </location>
</feature>
<comment type="caution">
    <text evidence="2">The sequence shown here is derived from an EMBL/GenBank/DDBJ whole genome shotgun (WGS) entry which is preliminary data.</text>
</comment>
<sequence length="590" mass="65099">MSDGDGDFRARPGRIRSTRAPKAKSFINQVLRAVQRAGHSAGPSGSTPRSSRSPVLGRSSFGRGRMNFSRNRLFSSSRRVVVAARIARHSGRAFRSAPLSAHLSYLKRDGVTRDGEKAVMFNAGGDRADDAAFAERSKDDRHHFRFIVSPEDAGEMTDLRAFTRDLAKQMEADLGSRLDWVAVDHWNTDNPHVHLLVRGVDDTGADLVISRDYISRGLRSRAEELVAIELGPRPEHEIRNALKKEITAERWTRLDVEIRIAADETGYIDLRPQAPGAAEPESRRLMIGRIQHLEKMGLAAPTGPGEWMVGLEAERSLRDLGMRGDIIKTMHSALAERGQDRGVADYAIDTGATSAPIIGRLVDKGLQNELTGEAYAVIDGTDGRAHHVRFRGIEAFEHSPPIGGIVEVRRFGRPEDERPTLVLANRSDFDLNRQITAPGATWLDHRLVEREPMPLSLAGFGREVRDAMTARADHLAEEGLARRQGQRIILQRDLLNTLSRRELDAAAARLSAETGLSHMKATAGDHVAGVYRQRLTLTSGRFAMIDNGLGFQLVPWSPPLEKKLGQHIAGVARDGGGIEWSYGRKRGLGF</sequence>
<dbReference type="Pfam" id="PF11843">
    <property type="entry name" value="DUF3363"/>
    <property type="match status" value="2"/>
</dbReference>
<dbReference type="InterPro" id="IPR021795">
    <property type="entry name" value="DUF3363"/>
</dbReference>
<organism evidence="2 3">
    <name type="scientific">Mesorhizobium robiniae</name>
    <dbReference type="NCBI Taxonomy" id="559315"/>
    <lineage>
        <taxon>Bacteria</taxon>
        <taxon>Pseudomonadati</taxon>
        <taxon>Pseudomonadota</taxon>
        <taxon>Alphaproteobacteria</taxon>
        <taxon>Hyphomicrobiales</taxon>
        <taxon>Phyllobacteriaceae</taxon>
        <taxon>Mesorhizobium</taxon>
    </lineage>
</organism>
<feature type="compositionally biased region" description="Low complexity" evidence="1">
    <location>
        <begin position="40"/>
        <end position="54"/>
    </location>
</feature>
<evidence type="ECO:0000313" key="2">
    <source>
        <dbReference type="EMBL" id="MET3579916.1"/>
    </source>
</evidence>
<evidence type="ECO:0000256" key="1">
    <source>
        <dbReference type="SAM" id="MobiDB-lite"/>
    </source>
</evidence>
<evidence type="ECO:0000313" key="3">
    <source>
        <dbReference type="Proteomes" id="UP001549204"/>
    </source>
</evidence>
<dbReference type="EMBL" id="JBEPMC010000004">
    <property type="protein sequence ID" value="MET3579916.1"/>
    <property type="molecule type" value="Genomic_DNA"/>
</dbReference>
<dbReference type="Proteomes" id="UP001549204">
    <property type="component" value="Unassembled WGS sequence"/>
</dbReference>
<protein>
    <submittedName>
        <fullName evidence="2">Type IV secretory pathway VirD2 relaxase</fullName>
    </submittedName>
</protein>
<accession>A0ABV2GNS0</accession>
<feature type="region of interest" description="Disordered" evidence="1">
    <location>
        <begin position="36"/>
        <end position="63"/>
    </location>
</feature>
<gene>
    <name evidence="2" type="ORF">ABID19_002947</name>
</gene>